<sequence length="59" mass="6902">MKNKKGRIIQDDQNGVVIDCRSGVERMEDVQRYRKRLVPKVLMVNREKHFIPKGKVAGH</sequence>
<reference evidence="2" key="1">
    <citation type="submission" date="2016-10" db="EMBL/GenBank/DDBJ databases">
        <authorList>
            <person name="Varghese N."/>
            <person name="Submissions S."/>
        </authorList>
    </citation>
    <scope>NUCLEOTIDE SEQUENCE [LARGE SCALE GENOMIC DNA]</scope>
    <source>
        <strain evidence="2">VPI 5359</strain>
    </source>
</reference>
<dbReference type="STRING" id="1528.SAMN04488579_12454"/>
<name>A0A1H3ITX9_EUBBA</name>
<evidence type="ECO:0000313" key="1">
    <source>
        <dbReference type="EMBL" id="SDY30344.1"/>
    </source>
</evidence>
<accession>A0A1H3ITX9</accession>
<organism evidence="1 2">
    <name type="scientific">Eubacterium barkeri</name>
    <name type="common">Clostridium barkeri</name>
    <dbReference type="NCBI Taxonomy" id="1528"/>
    <lineage>
        <taxon>Bacteria</taxon>
        <taxon>Bacillati</taxon>
        <taxon>Bacillota</taxon>
        <taxon>Clostridia</taxon>
        <taxon>Eubacteriales</taxon>
        <taxon>Eubacteriaceae</taxon>
        <taxon>Eubacterium</taxon>
    </lineage>
</organism>
<dbReference type="RefSeq" id="WP_090246757.1">
    <property type="nucleotide sequence ID" value="NZ_FNOU01000024.1"/>
</dbReference>
<dbReference type="AlphaFoldDB" id="A0A1H3ITX9"/>
<evidence type="ECO:0000313" key="2">
    <source>
        <dbReference type="Proteomes" id="UP000199652"/>
    </source>
</evidence>
<proteinExistence type="predicted"/>
<dbReference type="EMBL" id="FNOU01000024">
    <property type="protein sequence ID" value="SDY30344.1"/>
    <property type="molecule type" value="Genomic_DNA"/>
</dbReference>
<dbReference type="Proteomes" id="UP000199652">
    <property type="component" value="Unassembled WGS sequence"/>
</dbReference>
<gene>
    <name evidence="1" type="ORF">SAMN04488579_12454</name>
</gene>
<keyword evidence="2" id="KW-1185">Reference proteome</keyword>
<protein>
    <submittedName>
        <fullName evidence="1">Uncharacterized protein</fullName>
    </submittedName>
</protein>